<evidence type="ECO:0000256" key="1">
    <source>
        <dbReference type="ARBA" id="ARBA00022741"/>
    </source>
</evidence>
<dbReference type="PANTHER" id="PTHR16305">
    <property type="entry name" value="TESTICULAR SOLUBLE ADENYLYL CYCLASE"/>
    <property type="match status" value="1"/>
</dbReference>
<sequence>MARIRSQVMVGRDADLATLLEVVDGARQGRPQLAIVTGEAGIGKSRLVQELVATLDDALVVVGHGVGLTSGELPFGVVSDALGDLLRQRPDSLTAQERDQLRPLLPGGRGEVSTDRARLLTGVVALLERLSAHELVCWVVEDVQWADPATRDVVSILARRAHGQLAVVVTARTVAGERDEGAASYLEDLARLPAARRISLGRLTTHDVQRQLADLVDEPLPRGVAQRIVEIGDGVPFVVEELAAARGRPELSTAAAVAEARLGSLSGSARRLEAAAVGDGHLQWPLLDAVVGLAPEELDEALMAAIRVGILEETTSRDGCRFRHALLRDAADRAVPPAARRAWHRRWAEAIESHPTLIAPDPALLATAHHWHEAGDAEKSALAAAAAADAARRTGSGTEELELWARMLELWPKAGHVLEEVGVDHHVVVAFILRLSVSSGTRTIRCLEQVEANAIDEIERVACRVWRHGTRYGKSFEPAAWSGAFLDEHEEMLRAALPDLLAQTALMLATGFTDVSDPRGDAILVEMEEFARAVGDSHSELICAKLHSFRMFARGEAEASVARLEAVLARVEDVSVFQLWTADGNQIWSLAQLGRYDDAEAVIARAMSRVSDPYSLGVPFDHIAENACYVWISTGQWARAEDLVRSAKPYWGAGPHCSDVYLAELELLRTGRLSDAERWTALTSESPPMAPDVDWITETVAWHHGCAGDLEAMRRTLEPVWDASHPVATNELWPAVLRAIRIEADAAVRRRDAADRPRAEAHLARVSEVADLLHRRGPVSRAWTAELAAQQARFRGEPSRALFVEAVEAWETVGHPYDVASARLCLAEAALAEGDRDAARGLAEASLAVARDLGAAPLAAAAEEFLVRHRLGSRSVEEPGKAGSLTGREREVLALLAEGRTNEQIATELFMSPKTASVHVSRIIAKLGASNRTEAAAVARRAGLV</sequence>
<feature type="domain" description="HTH luxR-type" evidence="3">
    <location>
        <begin position="878"/>
        <end position="943"/>
    </location>
</feature>
<dbReference type="SUPFAM" id="SSF52540">
    <property type="entry name" value="P-loop containing nucleoside triphosphate hydrolases"/>
    <property type="match status" value="1"/>
</dbReference>
<dbReference type="PANTHER" id="PTHR16305:SF35">
    <property type="entry name" value="TRANSCRIPTIONAL ACTIVATOR DOMAIN"/>
    <property type="match status" value="1"/>
</dbReference>
<evidence type="ECO:0000313" key="5">
    <source>
        <dbReference type="Proteomes" id="UP000283644"/>
    </source>
</evidence>
<keyword evidence="2" id="KW-0067">ATP-binding</keyword>
<dbReference type="InterPro" id="IPR000792">
    <property type="entry name" value="Tscrpt_reg_LuxR_C"/>
</dbReference>
<dbReference type="RefSeq" id="WP_118922455.1">
    <property type="nucleotide sequence ID" value="NZ_QXGH01000009.1"/>
</dbReference>
<dbReference type="AlphaFoldDB" id="A0A417Y7V4"/>
<dbReference type="CDD" id="cd06170">
    <property type="entry name" value="LuxR_C_like"/>
    <property type="match status" value="1"/>
</dbReference>
<gene>
    <name evidence="4" type="ORF">D0Z08_03020</name>
</gene>
<reference evidence="4 5" key="1">
    <citation type="submission" date="2018-09" db="EMBL/GenBank/DDBJ databases">
        <title>Genome sequencing of Nocardioides immobilis CCTCC AB 2017083 for comparison to Nocardioides silvaticus.</title>
        <authorList>
            <person name="Li C."/>
            <person name="Wang G."/>
        </authorList>
    </citation>
    <scope>NUCLEOTIDE SEQUENCE [LARGE SCALE GENOMIC DNA]</scope>
    <source>
        <strain evidence="4 5">CCTCC AB 2017083</strain>
    </source>
</reference>
<dbReference type="GO" id="GO:0003677">
    <property type="term" value="F:DNA binding"/>
    <property type="evidence" value="ECO:0007669"/>
    <property type="project" value="InterPro"/>
</dbReference>
<dbReference type="Proteomes" id="UP000283644">
    <property type="component" value="Unassembled WGS sequence"/>
</dbReference>
<dbReference type="GO" id="GO:0005737">
    <property type="term" value="C:cytoplasm"/>
    <property type="evidence" value="ECO:0007669"/>
    <property type="project" value="TreeGrafter"/>
</dbReference>
<evidence type="ECO:0000256" key="2">
    <source>
        <dbReference type="ARBA" id="ARBA00022840"/>
    </source>
</evidence>
<evidence type="ECO:0000313" key="4">
    <source>
        <dbReference type="EMBL" id="RHW28832.1"/>
    </source>
</evidence>
<accession>A0A417Y7V4</accession>
<organism evidence="4 5">
    <name type="scientific">Nocardioides immobilis</name>
    <dbReference type="NCBI Taxonomy" id="2049295"/>
    <lineage>
        <taxon>Bacteria</taxon>
        <taxon>Bacillati</taxon>
        <taxon>Actinomycetota</taxon>
        <taxon>Actinomycetes</taxon>
        <taxon>Propionibacteriales</taxon>
        <taxon>Nocardioidaceae</taxon>
        <taxon>Nocardioides</taxon>
    </lineage>
</organism>
<dbReference type="GO" id="GO:0006355">
    <property type="term" value="P:regulation of DNA-templated transcription"/>
    <property type="evidence" value="ECO:0007669"/>
    <property type="project" value="InterPro"/>
</dbReference>
<dbReference type="Pfam" id="PF13191">
    <property type="entry name" value="AAA_16"/>
    <property type="match status" value="1"/>
</dbReference>
<dbReference type="PRINTS" id="PR00038">
    <property type="entry name" value="HTHLUXR"/>
</dbReference>
<name>A0A417Y7V4_9ACTN</name>
<dbReference type="InterPro" id="IPR016032">
    <property type="entry name" value="Sig_transdc_resp-reg_C-effctor"/>
</dbReference>
<dbReference type="InterPro" id="IPR041664">
    <property type="entry name" value="AAA_16"/>
</dbReference>
<dbReference type="GO" id="GO:0005524">
    <property type="term" value="F:ATP binding"/>
    <property type="evidence" value="ECO:0007669"/>
    <property type="project" value="UniProtKB-KW"/>
</dbReference>
<dbReference type="Gene3D" id="1.10.10.10">
    <property type="entry name" value="Winged helix-like DNA-binding domain superfamily/Winged helix DNA-binding domain"/>
    <property type="match status" value="1"/>
</dbReference>
<dbReference type="SUPFAM" id="SSF46894">
    <property type="entry name" value="C-terminal effector domain of the bipartite response regulators"/>
    <property type="match status" value="1"/>
</dbReference>
<dbReference type="SMART" id="SM00421">
    <property type="entry name" value="HTH_LUXR"/>
    <property type="match status" value="1"/>
</dbReference>
<dbReference type="GO" id="GO:0004016">
    <property type="term" value="F:adenylate cyclase activity"/>
    <property type="evidence" value="ECO:0007669"/>
    <property type="project" value="TreeGrafter"/>
</dbReference>
<dbReference type="InterPro" id="IPR027417">
    <property type="entry name" value="P-loop_NTPase"/>
</dbReference>
<keyword evidence="1" id="KW-0547">Nucleotide-binding</keyword>
<dbReference type="OrthoDB" id="134712at2"/>
<dbReference type="Pfam" id="PF00196">
    <property type="entry name" value="GerE"/>
    <property type="match status" value="1"/>
</dbReference>
<protein>
    <recommendedName>
        <fullName evidence="3">HTH luxR-type domain-containing protein</fullName>
    </recommendedName>
</protein>
<keyword evidence="5" id="KW-1185">Reference proteome</keyword>
<proteinExistence type="predicted"/>
<dbReference type="EMBL" id="QXGH01000009">
    <property type="protein sequence ID" value="RHW28832.1"/>
    <property type="molecule type" value="Genomic_DNA"/>
</dbReference>
<evidence type="ECO:0000259" key="3">
    <source>
        <dbReference type="PROSITE" id="PS50043"/>
    </source>
</evidence>
<dbReference type="PROSITE" id="PS50043">
    <property type="entry name" value="HTH_LUXR_2"/>
    <property type="match status" value="1"/>
</dbReference>
<dbReference type="InterPro" id="IPR036388">
    <property type="entry name" value="WH-like_DNA-bd_sf"/>
</dbReference>
<comment type="caution">
    <text evidence="4">The sequence shown here is derived from an EMBL/GenBank/DDBJ whole genome shotgun (WGS) entry which is preliminary data.</text>
</comment>